<evidence type="ECO:0000256" key="10">
    <source>
        <dbReference type="PROSITE-ProRule" id="PRU00781"/>
    </source>
</evidence>
<dbReference type="EC" id="2.7.1.150" evidence="1"/>
<dbReference type="Gene3D" id="3.50.7.10">
    <property type="entry name" value="GroEL"/>
    <property type="match status" value="1"/>
</dbReference>
<dbReference type="CDD" id="cd17300">
    <property type="entry name" value="PIPKc_PIKfyve"/>
    <property type="match status" value="1"/>
</dbReference>
<dbReference type="STRING" id="13706.A0A1X2HD84"/>
<keyword evidence="8 10" id="KW-0067">ATP-binding</keyword>
<dbReference type="SUPFAM" id="SSF56104">
    <property type="entry name" value="SAICAR synthase-like"/>
    <property type="match status" value="1"/>
</dbReference>
<feature type="compositionally biased region" description="Basic and acidic residues" evidence="12">
    <location>
        <begin position="2201"/>
        <end position="2210"/>
    </location>
</feature>
<evidence type="ECO:0000259" key="14">
    <source>
        <dbReference type="PROSITE" id="PS51455"/>
    </source>
</evidence>
<dbReference type="Pfam" id="PF00118">
    <property type="entry name" value="Cpn60_TCP1"/>
    <property type="match status" value="1"/>
</dbReference>
<dbReference type="InterPro" id="IPR027410">
    <property type="entry name" value="TCP-1-like_intermed_sf"/>
</dbReference>
<evidence type="ECO:0000256" key="1">
    <source>
        <dbReference type="ARBA" id="ARBA00012009"/>
    </source>
</evidence>
<feature type="region of interest" description="Disordered" evidence="12">
    <location>
        <begin position="2192"/>
        <end position="2224"/>
    </location>
</feature>
<dbReference type="InterPro" id="IPR044769">
    <property type="entry name" value="PIKfyve_PIPKc"/>
</dbReference>
<feature type="domain" description="FYVE-type" evidence="13">
    <location>
        <begin position="282"/>
        <end position="342"/>
    </location>
</feature>
<dbReference type="Pfam" id="PF01363">
    <property type="entry name" value="FYVE"/>
    <property type="match status" value="1"/>
</dbReference>
<feature type="region of interest" description="Disordered" evidence="12">
    <location>
        <begin position="1861"/>
        <end position="1883"/>
    </location>
</feature>
<dbReference type="SMART" id="SM00064">
    <property type="entry name" value="FYVE"/>
    <property type="match status" value="1"/>
</dbReference>
<feature type="coiled-coil region" evidence="11">
    <location>
        <begin position="1295"/>
        <end position="1360"/>
    </location>
</feature>
<dbReference type="CDD" id="cd15725">
    <property type="entry name" value="FYVE_PIKfyve_Fab1"/>
    <property type="match status" value="1"/>
</dbReference>
<evidence type="ECO:0000256" key="11">
    <source>
        <dbReference type="SAM" id="Coils"/>
    </source>
</evidence>
<dbReference type="EMBL" id="MCGN01000005">
    <property type="protein sequence ID" value="ORY96722.1"/>
    <property type="molecule type" value="Genomic_DNA"/>
</dbReference>
<feature type="region of interest" description="Disordered" evidence="12">
    <location>
        <begin position="467"/>
        <end position="495"/>
    </location>
</feature>
<dbReference type="InterPro" id="IPR011011">
    <property type="entry name" value="Znf_FYVE_PHD"/>
</dbReference>
<protein>
    <recommendedName>
        <fullName evidence="1">1-phosphatidylinositol-3-phosphate 5-kinase</fullName>
        <ecNumber evidence="1">2.7.1.150</ecNumber>
    </recommendedName>
</protein>
<dbReference type="InterPro" id="IPR002498">
    <property type="entry name" value="PInositol-4-P-4/5-kinase_core"/>
</dbReference>
<dbReference type="GO" id="GO:0000285">
    <property type="term" value="F:1-phosphatidylinositol-3-phosphate 5-kinase activity"/>
    <property type="evidence" value="ECO:0007669"/>
    <property type="project" value="UniProtKB-EC"/>
</dbReference>
<keyword evidence="5 9" id="KW-0863">Zinc-finger</keyword>
<dbReference type="Gene3D" id="3.30.810.10">
    <property type="entry name" value="2-Layer Sandwich"/>
    <property type="match status" value="1"/>
</dbReference>
<sequence length="2224" mass="250486">MHEMDANDLTTLTSFNFDLSEADEDDPGVLSKLLSRVRTAVSGGNTSQDNPDSATTATTRLPTATPSEYGWPHRAPPTTTAVTDTRPVLFELSSTSSTSSHQDDTPAERTPTHAEEPSFSAKHHIYVTSPTPPASHKEPVIISFPPPSTSSSQTSLRSVVVAAANKASSDKNPLVAAEDSAHPHDNNLSHDPDDTIHAQDLPDEVEVEDEEPRASISRQSQDTDDHADDASLVGPPVTKTASIESDTGSVATTFSISSSHSLSRIIARLRGQKIDKAFWMSDEQCKECYKCRKPFKLLRRRHHCRICGQIFCGKCASHTISGKLYKQKGEVRVCNFCYREHHIRDEDSPIFDTAADDLPATFGDSPIIPSQRAPVAAPKMHIPTTAVRQPHNQYGDADATTVALEIPAGMPGAHLSQRHQRSPSFTLGGTLSRSGSLSAADNEKTITADNEGGLKRLLDAGTSLLKARPRSNTSSSLAFDDNARQSPVPFRSNRGGGMLVADRELSPFMNHVDDDDDENGVGYQLYDLFARPTATTSTNAAGPSGSGVRMLSSGSGRTESTSVPTMRRLDSAGSDDEAYDLRLRDKRTEELRGHSGSLERSISLRRQSISGRSSRQNSRHIRINTANLPKSDPSEVWSPSPFASPFEDKYLGSPLEHNSIIKSRLMRHRRISAPPPNVELSYGALLHARKMLKQLMDDESFSSISASGKAEWEDIIMNLLLKVTDNVRPDVRAGDDMDIRHYIKIKKVPGGVPSDSFYVKGVMCTKNVAHKKMVHNIAQPRILILMFSLDYSRVEMENQLMSITPVLSQEREHISKLVARIIALRPSLLLVKSTVSRLALECLLEAKIPVVHNVKYGVIEAVARCTQATIVTSVDKLQLGSLSLGYCGSFEIRTLMHEWLPNRRKTFLIFDDCQPDLGGTIVLRGATNETLRLFKRLIDFMVFVVNNLKLETSLLRDSFAKNRSLEQNEQGEERERSPLIPAATLEKESEYEMASTVADENDDVIPLDGFIKLYEETALSASQFVVFPLPYLLVKLNETQEKLLQKRAQHKKLDACSSPTRAVFDKQEPVIDAAMDAEYEHLMATKKQLSRAWNVYFHESVDYINPFFHQNLVVLYSNVCTVTTVPCQEPEIRLFEYYCEPSDKTLGAYITDLCQDASQPCSSNMCGHSVMHHYQSYAHGNARINVMIEPFPCPQPGMSEKILMWSYCRKCDCPTPVIHMSENTWNYSFGKFLEISLYQKGVHCRADICPHDIGENHVRYFGYRDLAVRFQYDKIDLLEVAVPPMKLFTLSQVHIDQKEAELKSMRHKINKFYQSMVERNKAFPFDLADPRKLEACKTELQELSQEIESEKKQALRILQEVYATSAPDDTLTINWVRRILFKRIAVWDVDYANLARRYLQPERELRKITTSHLRKVFPPEMPEEAASGERTKRATEVTDLPLLGTELYSHEDDIEKRDIKLAMQPELSVSPTDPSYLSSSDVLSSEEDELIDGHKKLSLLRPEVRRQLSLKLLHEFQVKFDQETTPGRVRARSPQSAAMTPSRIPVLHLDHPATSQQKMSPPFYDEPVSTLTAHHRTQLSDLAKDHHKRNLLFVDDSDKAISPLPPAMKHTRASQRHSLQNIQPALKLREDPTRSMKKLLSSRDRNFRSRLPRRKTSMQVYTRVNDLMKEDMENDPVDEPVDYFSPMAPYSNKTVSARPVSSFFTEAEAITGFDMELERHPPPAVDLLEPPPVGVSATDVHQRDESGDEDEDEEEEDDGDDDDSIVTKEVPPPEKNSFMKTLTSFLTDSGIANLLPLEYPLQPTEHVFDDSFVVVREDEPSTIIAYTLSCHDYAARLHMMQNPDVDDSADEKSLAQASIAGGSAGDLPTEKGNGTHFVDPTPSDIRETLSRVPPYHMGYTFRGATSKNTKFFIKLFFAEQFDALRRNCGCDESYIASLASCIKWDSSGGKSGSAFLKTKDDRLLMKQVSRFELDAFLDFAPAYFSYMSEAFFRGLPTVLAKIFGFYSIGYKNPATGKSMHMDVVVMENLFYQRNVKKIFDLKGSMRNRHVQSTGKQDEVLLDENLVELIFQSPIFIRAHSKEVIQTSLLNDTLFLQNRNVMDYSLLVGIDEDRHELVIGIVDFIRTFTWDKKLESWVKESGILGGGGMEPTIVSPKQYRRRFRQAMERYFLMVPDEWSLSRQIRAPYAGLFHHHQQQQQTQHEEVQRQQEMEYIPSPDPLDSSF</sequence>
<feature type="region of interest" description="Disordered" evidence="12">
    <location>
        <begin position="535"/>
        <end position="575"/>
    </location>
</feature>
<dbReference type="OMA" id="QSVWNDT"/>
<dbReference type="FunFam" id="3.50.7.10:FF:000007">
    <property type="entry name" value="1-phosphatidylinositol 3-phosphate 5-kinase isoform X1"/>
    <property type="match status" value="1"/>
</dbReference>
<evidence type="ECO:0000256" key="3">
    <source>
        <dbReference type="ARBA" id="ARBA00022723"/>
    </source>
</evidence>
<dbReference type="FunFam" id="3.30.810.10:FF:000001">
    <property type="entry name" value="1-phosphatidylinositol 3-phosphate 5-kinase FAB1"/>
    <property type="match status" value="1"/>
</dbReference>
<feature type="compositionally biased region" description="Low complexity" evidence="12">
    <location>
        <begin position="54"/>
        <end position="66"/>
    </location>
</feature>
<feature type="compositionally biased region" description="Polar residues" evidence="12">
    <location>
        <begin position="42"/>
        <end position="53"/>
    </location>
</feature>
<dbReference type="Gene3D" id="3.30.800.10">
    <property type="entry name" value="Phosphatidylinositol Phosphate Kinase II Beta"/>
    <property type="match status" value="1"/>
</dbReference>
<evidence type="ECO:0000256" key="7">
    <source>
        <dbReference type="ARBA" id="ARBA00022833"/>
    </source>
</evidence>
<evidence type="ECO:0000256" key="2">
    <source>
        <dbReference type="ARBA" id="ARBA00022679"/>
    </source>
</evidence>
<dbReference type="InterPro" id="IPR027409">
    <property type="entry name" value="GroEL-like_apical_dom_sf"/>
</dbReference>
<dbReference type="PROSITE" id="PS50178">
    <property type="entry name" value="ZF_FYVE"/>
    <property type="match status" value="1"/>
</dbReference>
<evidence type="ECO:0000256" key="12">
    <source>
        <dbReference type="SAM" id="MobiDB-lite"/>
    </source>
</evidence>
<accession>A0A1X2HD84</accession>
<keyword evidence="2 10" id="KW-0808">Transferase</keyword>
<dbReference type="InterPro" id="IPR013083">
    <property type="entry name" value="Znf_RING/FYVE/PHD"/>
</dbReference>
<keyword evidence="6 10" id="KW-0418">Kinase</keyword>
<dbReference type="PANTHER" id="PTHR45748:SF7">
    <property type="entry name" value="1-PHOSPHATIDYLINOSITOL 3-PHOSPHATE 5-KINASE-RELATED"/>
    <property type="match status" value="1"/>
</dbReference>
<dbReference type="Gene3D" id="3.30.40.10">
    <property type="entry name" value="Zinc/RING finger domain, C3HC4 (zinc finger)"/>
    <property type="match status" value="1"/>
</dbReference>
<proteinExistence type="predicted"/>
<feature type="compositionally biased region" description="Basic and acidic residues" evidence="12">
    <location>
        <begin position="179"/>
        <end position="197"/>
    </location>
</feature>
<comment type="caution">
    <text evidence="15">The sequence shown here is derived from an EMBL/GenBank/DDBJ whole genome shotgun (WGS) entry which is preliminary data.</text>
</comment>
<evidence type="ECO:0000259" key="13">
    <source>
        <dbReference type="PROSITE" id="PS50178"/>
    </source>
</evidence>
<dbReference type="Pfam" id="PF01504">
    <property type="entry name" value="PIP5K"/>
    <property type="match status" value="1"/>
</dbReference>
<gene>
    <name evidence="15" type="ORF">BCR43DRAFT_492161</name>
</gene>
<dbReference type="SUPFAM" id="SSF57903">
    <property type="entry name" value="FYVE/PHD zinc finger"/>
    <property type="match status" value="1"/>
</dbReference>
<organism evidence="15 16">
    <name type="scientific">Syncephalastrum racemosum</name>
    <name type="common">Filamentous fungus</name>
    <dbReference type="NCBI Taxonomy" id="13706"/>
    <lineage>
        <taxon>Eukaryota</taxon>
        <taxon>Fungi</taxon>
        <taxon>Fungi incertae sedis</taxon>
        <taxon>Mucoromycota</taxon>
        <taxon>Mucoromycotina</taxon>
        <taxon>Mucoromycetes</taxon>
        <taxon>Mucorales</taxon>
        <taxon>Syncephalastraceae</taxon>
        <taxon>Syncephalastrum</taxon>
    </lineage>
</organism>
<feature type="compositionally biased region" description="Low complexity" evidence="12">
    <location>
        <begin position="149"/>
        <end position="164"/>
    </location>
</feature>
<dbReference type="InParanoid" id="A0A1X2HD84"/>
<evidence type="ECO:0000256" key="6">
    <source>
        <dbReference type="ARBA" id="ARBA00022777"/>
    </source>
</evidence>
<dbReference type="InterPro" id="IPR027483">
    <property type="entry name" value="PInositol-4-P-4/5-kinase_C_sf"/>
</dbReference>
<keyword evidence="4 10" id="KW-0547">Nucleotide-binding</keyword>
<dbReference type="GO" id="GO:0008270">
    <property type="term" value="F:zinc ion binding"/>
    <property type="evidence" value="ECO:0007669"/>
    <property type="project" value="UniProtKB-KW"/>
</dbReference>
<dbReference type="SUPFAM" id="SSF54849">
    <property type="entry name" value="GroEL-intermediate domain like"/>
    <property type="match status" value="1"/>
</dbReference>
<dbReference type="InterPro" id="IPR017455">
    <property type="entry name" value="Znf_FYVE-rel"/>
</dbReference>
<dbReference type="GO" id="GO:0046854">
    <property type="term" value="P:phosphatidylinositol phosphate biosynthetic process"/>
    <property type="evidence" value="ECO:0007669"/>
    <property type="project" value="TreeGrafter"/>
</dbReference>
<dbReference type="InterPro" id="IPR002423">
    <property type="entry name" value="Cpn60/GroEL/TCP-1"/>
</dbReference>
<dbReference type="PROSITE" id="PS51455">
    <property type="entry name" value="PIPK"/>
    <property type="match status" value="1"/>
</dbReference>
<evidence type="ECO:0000256" key="9">
    <source>
        <dbReference type="PROSITE-ProRule" id="PRU00091"/>
    </source>
</evidence>
<dbReference type="FunCoup" id="A0A1X2HD84">
    <property type="interactions" value="671"/>
</dbReference>
<dbReference type="SUPFAM" id="SSF52029">
    <property type="entry name" value="GroEL apical domain-like"/>
    <property type="match status" value="1"/>
</dbReference>
<dbReference type="OrthoDB" id="158357at2759"/>
<feature type="compositionally biased region" description="Polar residues" evidence="12">
    <location>
        <begin position="552"/>
        <end position="564"/>
    </location>
</feature>
<dbReference type="InterPro" id="IPR027484">
    <property type="entry name" value="PInositol-4-P-5-kinase_N"/>
</dbReference>
<feature type="region of interest" description="Disordered" evidence="12">
    <location>
        <begin position="587"/>
        <end position="636"/>
    </location>
</feature>
<evidence type="ECO:0000256" key="5">
    <source>
        <dbReference type="ARBA" id="ARBA00022771"/>
    </source>
</evidence>
<keyword evidence="3" id="KW-0479">Metal-binding</keyword>
<feature type="region of interest" description="Disordered" evidence="12">
    <location>
        <begin position="1720"/>
        <end position="1777"/>
    </location>
</feature>
<keyword evidence="16" id="KW-1185">Reference proteome</keyword>
<evidence type="ECO:0000256" key="4">
    <source>
        <dbReference type="ARBA" id="ARBA00022741"/>
    </source>
</evidence>
<evidence type="ECO:0000313" key="16">
    <source>
        <dbReference type="Proteomes" id="UP000242180"/>
    </source>
</evidence>
<dbReference type="CDD" id="cd03334">
    <property type="entry name" value="Fab1_TCP"/>
    <property type="match status" value="1"/>
</dbReference>
<dbReference type="GO" id="GO:0005524">
    <property type="term" value="F:ATP binding"/>
    <property type="evidence" value="ECO:0007669"/>
    <property type="project" value="UniProtKB-UniRule"/>
</dbReference>
<keyword evidence="11" id="KW-0175">Coiled coil</keyword>
<dbReference type="SMART" id="SM00330">
    <property type="entry name" value="PIPKc"/>
    <property type="match status" value="1"/>
</dbReference>
<dbReference type="Proteomes" id="UP000242180">
    <property type="component" value="Unassembled WGS sequence"/>
</dbReference>
<feature type="compositionally biased region" description="Low complexity" evidence="12">
    <location>
        <begin position="598"/>
        <end position="616"/>
    </location>
</feature>
<keyword evidence="7" id="KW-0862">Zinc</keyword>
<name>A0A1X2HD84_SYNRA</name>
<reference evidence="15 16" key="1">
    <citation type="submission" date="2016-07" db="EMBL/GenBank/DDBJ databases">
        <title>Pervasive Adenine N6-methylation of Active Genes in Fungi.</title>
        <authorList>
            <consortium name="DOE Joint Genome Institute"/>
            <person name="Mondo S.J."/>
            <person name="Dannebaum R.O."/>
            <person name="Kuo R.C."/>
            <person name="Labutti K."/>
            <person name="Haridas S."/>
            <person name="Kuo A."/>
            <person name="Salamov A."/>
            <person name="Ahrendt S.R."/>
            <person name="Lipzen A."/>
            <person name="Sullivan W."/>
            <person name="Andreopoulos W.B."/>
            <person name="Clum A."/>
            <person name="Lindquist E."/>
            <person name="Daum C."/>
            <person name="Ramamoorthy G.K."/>
            <person name="Gryganskyi A."/>
            <person name="Culley D."/>
            <person name="Magnuson J.K."/>
            <person name="James T.Y."/>
            <person name="O'Malley M.A."/>
            <person name="Stajich J.E."/>
            <person name="Spatafora J.W."/>
            <person name="Visel A."/>
            <person name="Grigoriev I.V."/>
        </authorList>
    </citation>
    <scope>NUCLEOTIDE SEQUENCE [LARGE SCALE GENOMIC DNA]</scope>
    <source>
        <strain evidence="15 16">NRRL 2496</strain>
    </source>
</reference>
<feature type="domain" description="PIPK" evidence="14">
    <location>
        <begin position="1847"/>
        <end position="2170"/>
    </location>
</feature>
<feature type="compositionally biased region" description="Acidic residues" evidence="12">
    <location>
        <begin position="201"/>
        <end position="211"/>
    </location>
</feature>
<dbReference type="InterPro" id="IPR000306">
    <property type="entry name" value="Znf_FYVE"/>
</dbReference>
<dbReference type="PANTHER" id="PTHR45748">
    <property type="entry name" value="1-PHOSPHATIDYLINOSITOL 3-PHOSPHATE 5-KINASE-RELATED"/>
    <property type="match status" value="1"/>
</dbReference>
<dbReference type="GO" id="GO:0010008">
    <property type="term" value="C:endosome membrane"/>
    <property type="evidence" value="ECO:0007669"/>
    <property type="project" value="TreeGrafter"/>
</dbReference>
<evidence type="ECO:0000313" key="15">
    <source>
        <dbReference type="EMBL" id="ORY96722.1"/>
    </source>
</evidence>
<feature type="compositionally biased region" description="Acidic residues" evidence="12">
    <location>
        <begin position="1746"/>
        <end position="1764"/>
    </location>
</feature>
<feature type="compositionally biased region" description="Basic and acidic residues" evidence="12">
    <location>
        <begin position="101"/>
        <end position="116"/>
    </location>
</feature>
<feature type="region of interest" description="Disordered" evidence="12">
    <location>
        <begin position="40"/>
        <end position="242"/>
    </location>
</feature>
<evidence type="ECO:0000256" key="8">
    <source>
        <dbReference type="ARBA" id="ARBA00022840"/>
    </source>
</evidence>
<dbReference type="GO" id="GO:0000329">
    <property type="term" value="C:fungal-type vacuole membrane"/>
    <property type="evidence" value="ECO:0007669"/>
    <property type="project" value="TreeGrafter"/>
</dbReference>